<evidence type="ECO:0000256" key="5">
    <source>
        <dbReference type="SAM" id="MobiDB-lite"/>
    </source>
</evidence>
<name>A0A848E9V6_9PROT</name>
<keyword evidence="3 8" id="KW-0378">Hydrolase</keyword>
<dbReference type="InterPro" id="IPR054418">
    <property type="entry name" value="MQNX/HUTI_composite_N"/>
</dbReference>
<dbReference type="GO" id="GO:0016810">
    <property type="term" value="F:hydrolase activity, acting on carbon-nitrogen (but not peptide) bonds"/>
    <property type="evidence" value="ECO:0007669"/>
    <property type="project" value="InterPro"/>
</dbReference>
<keyword evidence="4" id="KW-0862">Zinc</keyword>
<dbReference type="AlphaFoldDB" id="A0A848E9V6"/>
<dbReference type="Gene3D" id="3.20.20.140">
    <property type="entry name" value="Metal-dependent hydrolases"/>
    <property type="match status" value="1"/>
</dbReference>
<keyword evidence="9" id="KW-1185">Reference proteome</keyword>
<dbReference type="InterPro" id="IPR050287">
    <property type="entry name" value="MTA/SAH_deaminase"/>
</dbReference>
<dbReference type="PANTHER" id="PTHR43794">
    <property type="entry name" value="AMINOHYDROLASE SSNA-RELATED"/>
    <property type="match status" value="1"/>
</dbReference>
<dbReference type="EMBL" id="JABBKX010000002">
    <property type="protein sequence ID" value="NMJ40866.1"/>
    <property type="molecule type" value="Genomic_DNA"/>
</dbReference>
<dbReference type="GO" id="GO:0046872">
    <property type="term" value="F:metal ion binding"/>
    <property type="evidence" value="ECO:0007669"/>
    <property type="project" value="UniProtKB-KW"/>
</dbReference>
<evidence type="ECO:0000313" key="8">
    <source>
        <dbReference type="EMBL" id="NMJ40866.1"/>
    </source>
</evidence>
<dbReference type="PANTHER" id="PTHR43794:SF11">
    <property type="entry name" value="AMIDOHYDROLASE-RELATED DOMAIN-CONTAINING PROTEIN"/>
    <property type="match status" value="1"/>
</dbReference>
<dbReference type="InterPro" id="IPR006680">
    <property type="entry name" value="Amidohydro-rel"/>
</dbReference>
<evidence type="ECO:0000259" key="6">
    <source>
        <dbReference type="Pfam" id="PF01979"/>
    </source>
</evidence>
<sequence length="481" mass="52560">MTLLIRNTTIVTGDDADTIHYGAALAVSGNRIVAIGPDAEVAARHPGAETIDATGRAVFPGFANIHTHLVMTLARGVFEDLSPPHEPPFCGGLSPIPLPALAPAEQAAMCRLGALEAIRSGTTALLEDAVNIENYAQDMVDTGLRLVLAERAWDRAGASIGDPSEFRRDAALGEAGLRRIEKLHARWDGAGEGRVRVGVSAWAPDMCSPELLREVRALQDRLDTVGTIHLNQIWGEVAAIQAHHNMLPSQFLESIGFLNDRLVAAHCRCMTNEEERILGKHRVHVAFNSAIAARRGLSPRVCELVEAGCNVGMGSDNMAEDMVEVMRTGLFMERIRRRDGRNPTPEEALRWATRNGYTAMGVADGGWLGEGRLADFIMIRTDRAHLAPFLRAVSILVHQGQARDVEDVMVDGRWVMREGKVLTLDEAKVIREAEAVADQAWARLFEANPQYLRPDGLRPLPSVRRDGIERGTLQPVAPPRN</sequence>
<reference evidence="8 9" key="1">
    <citation type="submission" date="2020-03" db="EMBL/GenBank/DDBJ databases">
        <authorList>
            <person name="Sun Q."/>
        </authorList>
    </citation>
    <scope>NUCLEOTIDE SEQUENCE [LARGE SCALE GENOMIC DNA]</scope>
    <source>
        <strain evidence="8 9">JC162</strain>
    </source>
</reference>
<comment type="similarity">
    <text evidence="1">Belongs to the metallo-dependent hydrolases superfamily. ATZ/TRZ family.</text>
</comment>
<feature type="domain" description="Amidohydrolase-related" evidence="6">
    <location>
        <begin position="58"/>
        <end position="415"/>
    </location>
</feature>
<dbReference type="SUPFAM" id="SSF51556">
    <property type="entry name" value="Metallo-dependent hydrolases"/>
    <property type="match status" value="1"/>
</dbReference>
<keyword evidence="2" id="KW-0479">Metal-binding</keyword>
<evidence type="ECO:0000259" key="7">
    <source>
        <dbReference type="Pfam" id="PF22039"/>
    </source>
</evidence>
<dbReference type="Pfam" id="PF01979">
    <property type="entry name" value="Amidohydro_1"/>
    <property type="match status" value="1"/>
</dbReference>
<proteinExistence type="inferred from homology"/>
<evidence type="ECO:0000256" key="2">
    <source>
        <dbReference type="ARBA" id="ARBA00022723"/>
    </source>
</evidence>
<dbReference type="Pfam" id="PF22039">
    <property type="entry name" value="HUTI_composite_bact"/>
    <property type="match status" value="1"/>
</dbReference>
<gene>
    <name evidence="8" type="ORF">GWK16_06410</name>
</gene>
<feature type="region of interest" description="Disordered" evidence="5">
    <location>
        <begin position="456"/>
        <end position="481"/>
    </location>
</feature>
<dbReference type="Proteomes" id="UP000548582">
    <property type="component" value="Unassembled WGS sequence"/>
</dbReference>
<dbReference type="InterPro" id="IPR011059">
    <property type="entry name" value="Metal-dep_hydrolase_composite"/>
</dbReference>
<dbReference type="RefSeq" id="WP_170053127.1">
    <property type="nucleotide sequence ID" value="NZ_JABBKX010000002.1"/>
</dbReference>
<feature type="domain" description="Aminodeoxyfutalosine deaminase/Imidazolonepropionase-like composite" evidence="7">
    <location>
        <begin position="23"/>
        <end position="48"/>
    </location>
</feature>
<organism evidence="8 9">
    <name type="scientific">Neoroseomonas marina</name>
    <dbReference type="NCBI Taxonomy" id="1232220"/>
    <lineage>
        <taxon>Bacteria</taxon>
        <taxon>Pseudomonadati</taxon>
        <taxon>Pseudomonadota</taxon>
        <taxon>Alphaproteobacteria</taxon>
        <taxon>Acetobacterales</taxon>
        <taxon>Acetobacteraceae</taxon>
        <taxon>Neoroseomonas</taxon>
    </lineage>
</organism>
<evidence type="ECO:0000256" key="4">
    <source>
        <dbReference type="ARBA" id="ARBA00022833"/>
    </source>
</evidence>
<dbReference type="SUPFAM" id="SSF51338">
    <property type="entry name" value="Composite domain of metallo-dependent hydrolases"/>
    <property type="match status" value="1"/>
</dbReference>
<dbReference type="InterPro" id="IPR032466">
    <property type="entry name" value="Metal_Hydrolase"/>
</dbReference>
<accession>A0A848E9V6</accession>
<protein>
    <submittedName>
        <fullName evidence="8">Amidohydrolase family protein</fullName>
    </submittedName>
</protein>
<evidence type="ECO:0000256" key="3">
    <source>
        <dbReference type="ARBA" id="ARBA00022801"/>
    </source>
</evidence>
<comment type="caution">
    <text evidence="8">The sequence shown here is derived from an EMBL/GenBank/DDBJ whole genome shotgun (WGS) entry which is preliminary data.</text>
</comment>
<dbReference type="Gene3D" id="2.30.40.10">
    <property type="entry name" value="Urease, subunit C, domain 1"/>
    <property type="match status" value="1"/>
</dbReference>
<evidence type="ECO:0000256" key="1">
    <source>
        <dbReference type="ARBA" id="ARBA00006745"/>
    </source>
</evidence>
<evidence type="ECO:0000313" key="9">
    <source>
        <dbReference type="Proteomes" id="UP000548582"/>
    </source>
</evidence>